<accession>A0ABS2NSF3</accession>
<dbReference type="Proteomes" id="UP001314796">
    <property type="component" value="Unassembled WGS sequence"/>
</dbReference>
<name>A0ABS2NSF3_9FIRM</name>
<dbReference type="SMART" id="SM00382">
    <property type="entry name" value="AAA"/>
    <property type="match status" value="1"/>
</dbReference>
<reference evidence="5 6" key="1">
    <citation type="submission" date="2021-01" db="EMBL/GenBank/DDBJ databases">
        <title>Genomic Encyclopedia of Type Strains, Phase IV (KMG-IV): sequencing the most valuable type-strain genomes for metagenomic binning, comparative biology and taxonomic classification.</title>
        <authorList>
            <person name="Goeker M."/>
        </authorList>
    </citation>
    <scope>NUCLEOTIDE SEQUENCE [LARGE SCALE GENOMIC DNA]</scope>
    <source>
        <strain evidence="5 6">DSM 25890</strain>
    </source>
</reference>
<dbReference type="PANTHER" id="PTHR42781">
    <property type="entry name" value="SPERMIDINE/PUTRESCINE IMPORT ATP-BINDING PROTEIN POTA"/>
    <property type="match status" value="1"/>
</dbReference>
<dbReference type="InterPro" id="IPR027417">
    <property type="entry name" value="P-loop_NTPase"/>
</dbReference>
<dbReference type="GO" id="GO:0005524">
    <property type="term" value="F:ATP binding"/>
    <property type="evidence" value="ECO:0007669"/>
    <property type="project" value="UniProtKB-KW"/>
</dbReference>
<evidence type="ECO:0000256" key="2">
    <source>
        <dbReference type="ARBA" id="ARBA00022741"/>
    </source>
</evidence>
<evidence type="ECO:0000259" key="4">
    <source>
        <dbReference type="PROSITE" id="PS50893"/>
    </source>
</evidence>
<proteinExistence type="predicted"/>
<organism evidence="5 6">
    <name type="scientific">Alkaliphilus hydrothermalis</name>
    <dbReference type="NCBI Taxonomy" id="1482730"/>
    <lineage>
        <taxon>Bacteria</taxon>
        <taxon>Bacillati</taxon>
        <taxon>Bacillota</taxon>
        <taxon>Clostridia</taxon>
        <taxon>Peptostreptococcales</taxon>
        <taxon>Natronincolaceae</taxon>
        <taxon>Alkaliphilus</taxon>
    </lineage>
</organism>
<evidence type="ECO:0000256" key="3">
    <source>
        <dbReference type="ARBA" id="ARBA00022840"/>
    </source>
</evidence>
<dbReference type="PANTHER" id="PTHR42781:SF4">
    <property type="entry name" value="SPERMIDINE_PUTRESCINE IMPORT ATP-BINDING PROTEIN POTA"/>
    <property type="match status" value="1"/>
</dbReference>
<sequence>MELRIKDLTKLYDDKLILDIEDFYLPEKTFLGIIGPNGAGKSTLAKIVANIEDASTGEVLYNGSSFTAELSKDMTLVFQKPYLLLTTVYHNISYPLQLRKVAKEEIHRRVMEIMEEMEILHLKDQKAWTLSGGEAQKVALARGLILKPSLLVLDEFTANIDPASMLILEKSIQNYHAKYSPTIIMVTHNLQQVQRLCSHLAYMNKGEIVESGEVDEIILNSQNPITQKFISGEIVV</sequence>
<dbReference type="InterPro" id="IPR003439">
    <property type="entry name" value="ABC_transporter-like_ATP-bd"/>
</dbReference>
<dbReference type="RefSeq" id="WP_204403540.1">
    <property type="nucleotide sequence ID" value="NZ_JAFBEE010000019.1"/>
</dbReference>
<keyword evidence="3 5" id="KW-0067">ATP-binding</keyword>
<comment type="caution">
    <text evidence="5">The sequence shown here is derived from an EMBL/GenBank/DDBJ whole genome shotgun (WGS) entry which is preliminary data.</text>
</comment>
<dbReference type="EMBL" id="JAFBEE010000019">
    <property type="protein sequence ID" value="MBM7615865.1"/>
    <property type="molecule type" value="Genomic_DNA"/>
</dbReference>
<keyword evidence="6" id="KW-1185">Reference proteome</keyword>
<evidence type="ECO:0000313" key="5">
    <source>
        <dbReference type="EMBL" id="MBM7615865.1"/>
    </source>
</evidence>
<dbReference type="InterPro" id="IPR050093">
    <property type="entry name" value="ABC_SmlMolc_Importer"/>
</dbReference>
<protein>
    <submittedName>
        <fullName evidence="5">Tungstate transport system ATP-binding protein</fullName>
    </submittedName>
</protein>
<keyword evidence="2" id="KW-0547">Nucleotide-binding</keyword>
<evidence type="ECO:0000313" key="6">
    <source>
        <dbReference type="Proteomes" id="UP001314796"/>
    </source>
</evidence>
<evidence type="ECO:0000256" key="1">
    <source>
        <dbReference type="ARBA" id="ARBA00022448"/>
    </source>
</evidence>
<keyword evidence="1" id="KW-0813">Transport</keyword>
<dbReference type="Gene3D" id="3.40.50.300">
    <property type="entry name" value="P-loop containing nucleotide triphosphate hydrolases"/>
    <property type="match status" value="1"/>
</dbReference>
<dbReference type="InterPro" id="IPR017871">
    <property type="entry name" value="ABC_transporter-like_CS"/>
</dbReference>
<dbReference type="PROSITE" id="PS00211">
    <property type="entry name" value="ABC_TRANSPORTER_1"/>
    <property type="match status" value="1"/>
</dbReference>
<dbReference type="SUPFAM" id="SSF52540">
    <property type="entry name" value="P-loop containing nucleoside triphosphate hydrolases"/>
    <property type="match status" value="1"/>
</dbReference>
<gene>
    <name evidence="5" type="ORF">JOC73_002439</name>
</gene>
<dbReference type="InterPro" id="IPR003593">
    <property type="entry name" value="AAA+_ATPase"/>
</dbReference>
<dbReference type="PROSITE" id="PS50893">
    <property type="entry name" value="ABC_TRANSPORTER_2"/>
    <property type="match status" value="1"/>
</dbReference>
<dbReference type="Pfam" id="PF00005">
    <property type="entry name" value="ABC_tran"/>
    <property type="match status" value="1"/>
</dbReference>
<feature type="domain" description="ABC transporter" evidence="4">
    <location>
        <begin position="3"/>
        <end position="230"/>
    </location>
</feature>